<sequence>MSSSSSSPFERVFDEERKMCLDSLRSKSLADTLSHLDESEQYRALKHFDAFNMHCQLAAEGSPLGLRIALKHIEDGSDRALLFDTMYELFVQHCDLNEWFDMSKELVGRAYVKYPRNLDRILTNNFSADSTYVLFPDQSEQQRFTVNLMRYPKVLKLIEMLQRYPLSTSEMKCRESATFDKVKCMCAWHNLFFTNAFTLHYACCVQNTFVALVNDLVNAFFYAQHHMPHFKDFLLVKDILSKSDLDKIKYS</sequence>
<dbReference type="EMBL" id="KM102981">
    <property type="protein sequence ID" value="AIZ48575.1"/>
    <property type="molecule type" value="Genomic_DNA"/>
</dbReference>
<keyword evidence="2" id="KW-1185">Reference proteome</keyword>
<dbReference type="GeneID" id="22619607"/>
<evidence type="ECO:0000313" key="2">
    <source>
        <dbReference type="Proteomes" id="UP000202327"/>
    </source>
</evidence>
<dbReference type="Proteomes" id="UP000202327">
    <property type="component" value="Segment"/>
</dbReference>
<organism evidence="1 2">
    <name type="scientific">Agrotis segetum nucleopolyhedrovirus B</name>
    <dbReference type="NCBI Taxonomy" id="1580580"/>
    <lineage>
        <taxon>Viruses</taxon>
        <taxon>Viruses incertae sedis</taxon>
        <taxon>Naldaviricetes</taxon>
        <taxon>Lefavirales</taxon>
        <taxon>Baculoviridae</taxon>
        <taxon>Alphabaculovirus</taxon>
        <taxon>Alphabaculovirus alteragsegetum</taxon>
    </lineage>
</organism>
<evidence type="ECO:0000313" key="1">
    <source>
        <dbReference type="EMBL" id="AIZ48575.1"/>
    </source>
</evidence>
<proteinExistence type="predicted"/>
<reference evidence="1 2" key="1">
    <citation type="journal article" date="2015" name="Virus Genes">
        <title>The genome sequence of Agrotis segetum nucleopolyhedrovirus B (AgseNPV-B) reveals a new baculovirus species within the Agrotis baculovirus complex.</title>
        <authorList>
            <person name="Wennmann J.T."/>
            <person name="Gueli Alletti G."/>
            <person name="Jehle J.A."/>
        </authorList>
    </citation>
    <scope>NUCLEOTIDE SEQUENCE [LARGE SCALE GENOMIC DNA]</scope>
    <source>
        <strain evidence="1">English</strain>
    </source>
</reference>
<dbReference type="KEGG" id="vg:22619607"/>
<accession>A0A0A7KV65</accession>
<protein>
    <submittedName>
        <fullName evidence="1">Asb017</fullName>
    </submittedName>
</protein>
<name>A0A0A7KV65_9ABAC</name>
<dbReference type="RefSeq" id="YP_009112578.1">
    <property type="nucleotide sequence ID" value="NC_025960.1"/>
</dbReference>